<reference evidence="1 2" key="1">
    <citation type="submission" date="2017-11" db="EMBL/GenBank/DDBJ databases">
        <title>De-novo sequencing of pomegranate (Punica granatum L.) genome.</title>
        <authorList>
            <person name="Akparov Z."/>
            <person name="Amiraslanov A."/>
            <person name="Hajiyeva S."/>
            <person name="Abbasov M."/>
            <person name="Kaur K."/>
            <person name="Hamwieh A."/>
            <person name="Solovyev V."/>
            <person name="Salamov A."/>
            <person name="Braich B."/>
            <person name="Kosarev P."/>
            <person name="Mahmoud A."/>
            <person name="Hajiyev E."/>
            <person name="Babayeva S."/>
            <person name="Izzatullayeva V."/>
            <person name="Mammadov A."/>
            <person name="Mammadov A."/>
            <person name="Sharifova S."/>
            <person name="Ojaghi J."/>
            <person name="Eynullazada K."/>
            <person name="Bayramov B."/>
            <person name="Abdulazimova A."/>
            <person name="Shahmuradov I."/>
        </authorList>
    </citation>
    <scope>NUCLEOTIDE SEQUENCE [LARGE SCALE GENOMIC DNA]</scope>
    <source>
        <strain evidence="2">cv. AG2017</strain>
        <tissue evidence="1">Leaf</tissue>
    </source>
</reference>
<dbReference type="AlphaFoldDB" id="A0A2I0LEJ4"/>
<evidence type="ECO:0000313" key="2">
    <source>
        <dbReference type="Proteomes" id="UP000233551"/>
    </source>
</evidence>
<sequence length="127" mass="14408">MGCNIKVFNEYADSREYVLRSRGGHYLTIKWGKVSTRNWDNNRRLSSLPSRRLCTLWCRPIRVSASVPGLPGPSSPSAAALVLRPAGLIDERMLIDQLHYLNYQTMQHWNPRLCSCKAKSAALVHVL</sequence>
<dbReference type="EMBL" id="PGOL01000038">
    <property type="protein sequence ID" value="PKI78646.1"/>
    <property type="molecule type" value="Genomic_DNA"/>
</dbReference>
<organism evidence="1 2">
    <name type="scientific">Punica granatum</name>
    <name type="common">Pomegranate</name>
    <dbReference type="NCBI Taxonomy" id="22663"/>
    <lineage>
        <taxon>Eukaryota</taxon>
        <taxon>Viridiplantae</taxon>
        <taxon>Streptophyta</taxon>
        <taxon>Embryophyta</taxon>
        <taxon>Tracheophyta</taxon>
        <taxon>Spermatophyta</taxon>
        <taxon>Magnoliopsida</taxon>
        <taxon>eudicotyledons</taxon>
        <taxon>Gunneridae</taxon>
        <taxon>Pentapetalae</taxon>
        <taxon>rosids</taxon>
        <taxon>malvids</taxon>
        <taxon>Myrtales</taxon>
        <taxon>Lythraceae</taxon>
        <taxon>Punica</taxon>
    </lineage>
</organism>
<protein>
    <submittedName>
        <fullName evidence="1">Uncharacterized protein</fullName>
    </submittedName>
</protein>
<dbReference type="Proteomes" id="UP000233551">
    <property type="component" value="Unassembled WGS sequence"/>
</dbReference>
<evidence type="ECO:0000313" key="1">
    <source>
        <dbReference type="EMBL" id="PKI78646.1"/>
    </source>
</evidence>
<comment type="caution">
    <text evidence="1">The sequence shown here is derived from an EMBL/GenBank/DDBJ whole genome shotgun (WGS) entry which is preliminary data.</text>
</comment>
<keyword evidence="2" id="KW-1185">Reference proteome</keyword>
<name>A0A2I0LEJ4_PUNGR</name>
<gene>
    <name evidence="1" type="ORF">CRG98_001023</name>
</gene>
<proteinExistence type="predicted"/>
<accession>A0A2I0LEJ4</accession>